<evidence type="ECO:0000256" key="2">
    <source>
        <dbReference type="SAM" id="Phobius"/>
    </source>
</evidence>
<name>A0A9P4GKA4_9PLEO</name>
<comment type="caution">
    <text evidence="3">The sequence shown here is derived from an EMBL/GenBank/DDBJ whole genome shotgun (WGS) entry which is preliminary data.</text>
</comment>
<accession>A0A9P4GKA4</accession>
<proteinExistence type="predicted"/>
<dbReference type="AlphaFoldDB" id="A0A9P4GKA4"/>
<feature type="coiled-coil region" evidence="1">
    <location>
        <begin position="338"/>
        <end position="392"/>
    </location>
</feature>
<dbReference type="RefSeq" id="XP_040790436.1">
    <property type="nucleotide sequence ID" value="XM_040931685.1"/>
</dbReference>
<reference evidence="3" key="1">
    <citation type="submission" date="2020-01" db="EMBL/GenBank/DDBJ databases">
        <authorList>
            <consortium name="DOE Joint Genome Institute"/>
            <person name="Haridas S."/>
            <person name="Albert R."/>
            <person name="Binder M."/>
            <person name="Bloem J."/>
            <person name="Labutti K."/>
            <person name="Salamov A."/>
            <person name="Andreopoulos B."/>
            <person name="Baker S.E."/>
            <person name="Barry K."/>
            <person name="Bills G."/>
            <person name="Bluhm B.H."/>
            <person name="Cannon C."/>
            <person name="Castanera R."/>
            <person name="Culley D.E."/>
            <person name="Daum C."/>
            <person name="Ezra D."/>
            <person name="Gonzalez J.B."/>
            <person name="Henrissat B."/>
            <person name="Kuo A."/>
            <person name="Liang C."/>
            <person name="Lipzen A."/>
            <person name="Lutzoni F."/>
            <person name="Magnuson J."/>
            <person name="Mondo S."/>
            <person name="Nolan M."/>
            <person name="Ohm R."/>
            <person name="Pangilinan J."/>
            <person name="Park H.-J."/>
            <person name="Ramirez L."/>
            <person name="Alfaro M."/>
            <person name="Sun H."/>
            <person name="Tritt A."/>
            <person name="Yoshinaga Y."/>
            <person name="Zwiers L.-H."/>
            <person name="Turgeon B.G."/>
            <person name="Goodwin S.B."/>
            <person name="Spatafora J.W."/>
            <person name="Crous P.W."/>
            <person name="Grigoriev I.V."/>
        </authorList>
    </citation>
    <scope>NUCLEOTIDE SEQUENCE</scope>
    <source>
        <strain evidence="3">CBS 394.84</strain>
    </source>
</reference>
<dbReference type="OrthoDB" id="5327951at2759"/>
<gene>
    <name evidence="3" type="ORF">K460DRAFT_352940</name>
</gene>
<protein>
    <submittedName>
        <fullName evidence="3">Uncharacterized protein</fullName>
    </submittedName>
</protein>
<feature type="transmembrane region" description="Helical" evidence="2">
    <location>
        <begin position="28"/>
        <end position="48"/>
    </location>
</feature>
<keyword evidence="2" id="KW-0472">Membrane</keyword>
<dbReference type="GeneID" id="63848937"/>
<evidence type="ECO:0000313" key="3">
    <source>
        <dbReference type="EMBL" id="KAF1847873.1"/>
    </source>
</evidence>
<keyword evidence="2" id="KW-1133">Transmembrane helix</keyword>
<organism evidence="3 4">
    <name type="scientific">Cucurbitaria berberidis CBS 394.84</name>
    <dbReference type="NCBI Taxonomy" id="1168544"/>
    <lineage>
        <taxon>Eukaryota</taxon>
        <taxon>Fungi</taxon>
        <taxon>Dikarya</taxon>
        <taxon>Ascomycota</taxon>
        <taxon>Pezizomycotina</taxon>
        <taxon>Dothideomycetes</taxon>
        <taxon>Pleosporomycetidae</taxon>
        <taxon>Pleosporales</taxon>
        <taxon>Pleosporineae</taxon>
        <taxon>Cucurbitariaceae</taxon>
        <taxon>Cucurbitaria</taxon>
    </lineage>
</organism>
<evidence type="ECO:0000256" key="1">
    <source>
        <dbReference type="SAM" id="Coils"/>
    </source>
</evidence>
<keyword evidence="1" id="KW-0175">Coiled coil</keyword>
<keyword evidence="4" id="KW-1185">Reference proteome</keyword>
<dbReference type="EMBL" id="ML976615">
    <property type="protein sequence ID" value="KAF1847873.1"/>
    <property type="molecule type" value="Genomic_DNA"/>
</dbReference>
<keyword evidence="2" id="KW-0812">Transmembrane</keyword>
<dbReference type="Proteomes" id="UP000800039">
    <property type="component" value="Unassembled WGS sequence"/>
</dbReference>
<sequence length="576" mass="67128">MTSPPRISRRKVQTSVVDPSRTWYQHPFVVFSIPFIALLCIPHIYNILVTQGSSHPYNEVQLQDIATLLDGIYTTLANMTFIPHTSIKRGPHEINMTAIRCKRDPTVLRLMEILPYVDSSQIQEPDWLFGGHFMDYRRQDHLEEGCDPLRASEYWDYMTPHTLALTNWGTGGWNGDRTWVLMYDTIRHAIKVYEGEKWIAQTTDLELNDDDVSGISIFGAGIEADKSIWARNDYQWAEWFDASILLDRLKVAYQTAAWSPWETSHRETGWGVDSGAIINLLHKNGWPQSFNSDQFNVDFIRARNAPSRRGDAEDAFKRIEELQGTVQSDHSPMDPGQIVHTKARLAQLEDQVAKALDEDEKWLSKWRVQQKKWDLERDEADLEEAKQEVQRLCPGHVCYKDEDIILYEFRALEKEYEKAKHDKNIPTKCQKQVENLPDWVPPDTDRLHNCITQLKLEKYWLYLAYSQSKSEALEHCTKTNATLLPSDTLQHHVKVAIAKLERDIARDEDRMWKMVAWEHNLPAHATKAIEDFRIWESAVANGRWYGRDRIEWFEEQFAEGGDKGRLWRCLDDPECI</sequence>
<evidence type="ECO:0000313" key="4">
    <source>
        <dbReference type="Proteomes" id="UP000800039"/>
    </source>
</evidence>